<keyword evidence="1" id="KW-1133">Transmembrane helix</keyword>
<evidence type="ECO:0000313" key="2">
    <source>
        <dbReference type="EMBL" id="JAH88809.1"/>
    </source>
</evidence>
<organism evidence="2">
    <name type="scientific">Anguilla anguilla</name>
    <name type="common">European freshwater eel</name>
    <name type="synonym">Muraena anguilla</name>
    <dbReference type="NCBI Taxonomy" id="7936"/>
    <lineage>
        <taxon>Eukaryota</taxon>
        <taxon>Metazoa</taxon>
        <taxon>Chordata</taxon>
        <taxon>Craniata</taxon>
        <taxon>Vertebrata</taxon>
        <taxon>Euteleostomi</taxon>
        <taxon>Actinopterygii</taxon>
        <taxon>Neopterygii</taxon>
        <taxon>Teleostei</taxon>
        <taxon>Anguilliformes</taxon>
        <taxon>Anguillidae</taxon>
        <taxon>Anguilla</taxon>
    </lineage>
</organism>
<name>A0A0E9WEK0_ANGAN</name>
<feature type="transmembrane region" description="Helical" evidence="1">
    <location>
        <begin position="7"/>
        <end position="26"/>
    </location>
</feature>
<keyword evidence="1" id="KW-0812">Transmembrane</keyword>
<reference evidence="2" key="1">
    <citation type="submission" date="2014-11" db="EMBL/GenBank/DDBJ databases">
        <authorList>
            <person name="Amaro Gonzalez C."/>
        </authorList>
    </citation>
    <scope>NUCLEOTIDE SEQUENCE</scope>
</reference>
<protein>
    <submittedName>
        <fullName evidence="2">Uncharacterized protein</fullName>
    </submittedName>
</protein>
<dbReference type="EMBL" id="GBXM01019768">
    <property type="protein sequence ID" value="JAH88809.1"/>
    <property type="molecule type" value="Transcribed_RNA"/>
</dbReference>
<proteinExistence type="predicted"/>
<evidence type="ECO:0000256" key="1">
    <source>
        <dbReference type="SAM" id="Phobius"/>
    </source>
</evidence>
<keyword evidence="1" id="KW-0472">Membrane</keyword>
<reference evidence="2" key="2">
    <citation type="journal article" date="2015" name="Fish Shellfish Immunol.">
        <title>Early steps in the European eel (Anguilla anguilla)-Vibrio vulnificus interaction in the gills: Role of the RtxA13 toxin.</title>
        <authorList>
            <person name="Callol A."/>
            <person name="Pajuelo D."/>
            <person name="Ebbesson L."/>
            <person name="Teles M."/>
            <person name="MacKenzie S."/>
            <person name="Amaro C."/>
        </authorList>
    </citation>
    <scope>NUCLEOTIDE SEQUENCE</scope>
</reference>
<sequence length="38" mass="4605">MARKPRIFVRLVLNILCLLCEVLSSYSRKYIFFLFGFF</sequence>
<dbReference type="AlphaFoldDB" id="A0A0E9WEK0"/>
<accession>A0A0E9WEK0</accession>